<reference evidence="1 2" key="1">
    <citation type="submission" date="2018-06" db="EMBL/GenBank/DDBJ databases">
        <title>Bacteria isolated from soil of Wuhan.</title>
        <authorList>
            <person name="Wei X."/>
            <person name="Chunhua H."/>
        </authorList>
    </citation>
    <scope>NUCLEOTIDE SEQUENCE [LARGE SCALE GENOMIC DNA]</scope>
    <source>
        <strain evidence="2">xwS2</strain>
    </source>
</reference>
<evidence type="ECO:0000313" key="2">
    <source>
        <dbReference type="Proteomes" id="UP000288983"/>
    </source>
</evidence>
<comment type="caution">
    <text evidence="1">The sequence shown here is derived from an EMBL/GenBank/DDBJ whole genome shotgun (WGS) entry which is preliminary data.</text>
</comment>
<gene>
    <name evidence="1" type="ORF">DM813_04475</name>
</gene>
<dbReference type="EMBL" id="QJRG01000034">
    <property type="protein sequence ID" value="RWU25000.1"/>
    <property type="molecule type" value="Genomic_DNA"/>
</dbReference>
<organism evidence="1 2">
    <name type="scientific">Pseudomonas alkylphenolica</name>
    <dbReference type="NCBI Taxonomy" id="237609"/>
    <lineage>
        <taxon>Bacteria</taxon>
        <taxon>Pseudomonadati</taxon>
        <taxon>Pseudomonadota</taxon>
        <taxon>Gammaproteobacteria</taxon>
        <taxon>Pseudomonadales</taxon>
        <taxon>Pseudomonadaceae</taxon>
        <taxon>Pseudomonas</taxon>
    </lineage>
</organism>
<name>A0A443ZW10_9PSED</name>
<sequence>MKLFTLDKTILMDLSTVTPHDQGILIEGKIMGTMPMKVVLRPEELRTGLKLISPRLIFALLAMLFRKSSQQKK</sequence>
<accession>A0A443ZW10</accession>
<protein>
    <submittedName>
        <fullName evidence="1">Uncharacterized protein</fullName>
    </submittedName>
</protein>
<dbReference type="Proteomes" id="UP000288983">
    <property type="component" value="Unassembled WGS sequence"/>
</dbReference>
<evidence type="ECO:0000313" key="1">
    <source>
        <dbReference type="EMBL" id="RWU25000.1"/>
    </source>
</evidence>
<dbReference type="RefSeq" id="WP_128322212.1">
    <property type="nucleotide sequence ID" value="NZ_QJRG01000034.1"/>
</dbReference>
<dbReference type="OrthoDB" id="9181296at2"/>
<proteinExistence type="predicted"/>
<dbReference type="AlphaFoldDB" id="A0A443ZW10"/>